<feature type="region of interest" description="Disordered" evidence="3">
    <location>
        <begin position="147"/>
        <end position="174"/>
    </location>
</feature>
<feature type="domain" description="Response regulatory" evidence="4">
    <location>
        <begin position="3"/>
        <end position="118"/>
    </location>
</feature>
<evidence type="ECO:0000259" key="4">
    <source>
        <dbReference type="PROSITE" id="PS50110"/>
    </source>
</evidence>
<comment type="caution">
    <text evidence="5">The sequence shown here is derived from an EMBL/GenBank/DDBJ whole genome shotgun (WGS) entry which is preliminary data.</text>
</comment>
<dbReference type="InterPro" id="IPR050595">
    <property type="entry name" value="Bact_response_regulator"/>
</dbReference>
<evidence type="ECO:0000256" key="1">
    <source>
        <dbReference type="ARBA" id="ARBA00022553"/>
    </source>
</evidence>
<gene>
    <name evidence="5" type="ORF">EV385_3501</name>
</gene>
<dbReference type="RefSeq" id="WP_130510406.1">
    <property type="nucleotide sequence ID" value="NZ_SHKY01000001.1"/>
</dbReference>
<keyword evidence="1 2" id="KW-0597">Phosphoprotein</keyword>
<evidence type="ECO:0000256" key="3">
    <source>
        <dbReference type="SAM" id="MobiDB-lite"/>
    </source>
</evidence>
<dbReference type="Pfam" id="PF00072">
    <property type="entry name" value="Response_reg"/>
    <property type="match status" value="1"/>
</dbReference>
<evidence type="ECO:0000313" key="5">
    <source>
        <dbReference type="EMBL" id="RZU51668.1"/>
    </source>
</evidence>
<sequence>MTVLLLAEDDPDLRDGLQRLMERAGYVVHAADNGGTALRLAVAEPPDVVLTDLDMPELDGLALCQAIRGRTEIGDIPVAVLSGRLRSADTDLRAAGVCAVLLKPMPNAELIEVVRALAEYGPHPHDTTPCRVLPADGAGRCAGTVSASCGGRPRRDRRTGGVVVDPLADSRNEL</sequence>
<evidence type="ECO:0000256" key="2">
    <source>
        <dbReference type="PROSITE-ProRule" id="PRU00169"/>
    </source>
</evidence>
<feature type="modified residue" description="4-aspartylphosphate" evidence="2">
    <location>
        <position position="52"/>
    </location>
</feature>
<dbReference type="InterPro" id="IPR001789">
    <property type="entry name" value="Sig_transdc_resp-reg_receiver"/>
</dbReference>
<dbReference type="AlphaFoldDB" id="A0A4Q7ZL40"/>
<dbReference type="SMART" id="SM00448">
    <property type="entry name" value="REC"/>
    <property type="match status" value="1"/>
</dbReference>
<dbReference type="Proteomes" id="UP000292564">
    <property type="component" value="Unassembled WGS sequence"/>
</dbReference>
<keyword evidence="6" id="KW-1185">Reference proteome</keyword>
<proteinExistence type="predicted"/>
<dbReference type="GO" id="GO:0000160">
    <property type="term" value="P:phosphorelay signal transduction system"/>
    <property type="evidence" value="ECO:0007669"/>
    <property type="project" value="InterPro"/>
</dbReference>
<dbReference type="InterPro" id="IPR011006">
    <property type="entry name" value="CheY-like_superfamily"/>
</dbReference>
<reference evidence="5 6" key="1">
    <citation type="submission" date="2019-02" db="EMBL/GenBank/DDBJ databases">
        <title>Sequencing the genomes of 1000 actinobacteria strains.</title>
        <authorList>
            <person name="Klenk H.-P."/>
        </authorList>
    </citation>
    <scope>NUCLEOTIDE SEQUENCE [LARGE SCALE GENOMIC DNA]</scope>
    <source>
        <strain evidence="5 6">DSM 45162</strain>
    </source>
</reference>
<dbReference type="OrthoDB" id="3784905at2"/>
<dbReference type="Gene3D" id="3.40.50.2300">
    <property type="match status" value="1"/>
</dbReference>
<dbReference type="EMBL" id="SHKY01000001">
    <property type="protein sequence ID" value="RZU51668.1"/>
    <property type="molecule type" value="Genomic_DNA"/>
</dbReference>
<dbReference type="PANTHER" id="PTHR44591">
    <property type="entry name" value="STRESS RESPONSE REGULATOR PROTEIN 1"/>
    <property type="match status" value="1"/>
</dbReference>
<accession>A0A4Q7ZL40</accession>
<dbReference type="SUPFAM" id="SSF52172">
    <property type="entry name" value="CheY-like"/>
    <property type="match status" value="1"/>
</dbReference>
<organism evidence="5 6">
    <name type="scientific">Krasilnikovia cinnamomea</name>
    <dbReference type="NCBI Taxonomy" id="349313"/>
    <lineage>
        <taxon>Bacteria</taxon>
        <taxon>Bacillati</taxon>
        <taxon>Actinomycetota</taxon>
        <taxon>Actinomycetes</taxon>
        <taxon>Micromonosporales</taxon>
        <taxon>Micromonosporaceae</taxon>
        <taxon>Krasilnikovia</taxon>
    </lineage>
</organism>
<dbReference type="PANTHER" id="PTHR44591:SF3">
    <property type="entry name" value="RESPONSE REGULATORY DOMAIN-CONTAINING PROTEIN"/>
    <property type="match status" value="1"/>
</dbReference>
<evidence type="ECO:0000313" key="6">
    <source>
        <dbReference type="Proteomes" id="UP000292564"/>
    </source>
</evidence>
<dbReference type="PROSITE" id="PS50110">
    <property type="entry name" value="RESPONSE_REGULATORY"/>
    <property type="match status" value="1"/>
</dbReference>
<protein>
    <submittedName>
        <fullName evidence="5">Response regulator receiver domain-containing protein</fullName>
    </submittedName>
</protein>
<name>A0A4Q7ZL40_9ACTN</name>